<dbReference type="InterPro" id="IPR032675">
    <property type="entry name" value="LRR_dom_sf"/>
</dbReference>
<dbReference type="EMBL" id="SDMP01000012">
    <property type="protein sequence ID" value="RYR26723.1"/>
    <property type="molecule type" value="Genomic_DNA"/>
</dbReference>
<dbReference type="Gene3D" id="3.80.10.10">
    <property type="entry name" value="Ribonuclease Inhibitor"/>
    <property type="match status" value="1"/>
</dbReference>
<evidence type="ECO:0000313" key="1">
    <source>
        <dbReference type="EMBL" id="RYR26723.1"/>
    </source>
</evidence>
<dbReference type="GO" id="GO:0006952">
    <property type="term" value="P:defense response"/>
    <property type="evidence" value="ECO:0007669"/>
    <property type="project" value="InterPro"/>
</dbReference>
<protein>
    <submittedName>
        <fullName evidence="1">Uncharacterized protein</fullName>
    </submittedName>
</protein>
<evidence type="ECO:0000313" key="2">
    <source>
        <dbReference type="Proteomes" id="UP000289738"/>
    </source>
</evidence>
<accession>A0A445AJW4</accession>
<name>A0A445AJW4_ARAHY</name>
<keyword evidence="2" id="KW-1185">Reference proteome</keyword>
<gene>
    <name evidence="1" type="ORF">Ahy_B02g061030</name>
</gene>
<comment type="caution">
    <text evidence="1">The sequence shown here is derived from an EMBL/GenBank/DDBJ whole genome shotgun (WGS) entry which is preliminary data.</text>
</comment>
<sequence>MHYLLRDMEREIIRENLPLPEERSRLWNPEEVLDVLSKDMGTKAIQGLALKLSRMKPIHLKTNAFRKMKRLRLLQLGGVQLDGDFKYLSTDLRWLSWHGCSSEYTTIGFDQGNLVAIDFKYSNLQLVWKKRQMLMKLEILNLSHSQYLTETPDFSNIPNLKKLILKYCSRLSLVSHTIGDLKKILLVNLKGCTSLRILPRSIYKLKSLKTLILSGCSEINKLEEDLEQMESLTTLMANKTAITQVPNALIRLKSIVYVSLCGFEGLSRDVFPSIIWSWTSPTNNLSPQMQTYANVSCLVSLTVPNNSFHGTSSIIGELPNIQGIRLESGSQIQTTGDFTLDAINIKNCKELEAPPAISHVLKMDTSALVDCRSQGDMSISKATISFILIQMVTNCPVTKILRESISQKLAASTSDVGECLLPGDNNTDWLSFNGEGSSVIFEVPKVKGHNLKAVTLCIVYSSPDIMTYEGLILKNLLIINHTKTTPYLYEGDTLLSLRDEDWQNVISNLEAGDKVQEVVVLGDGIVAKNTAVYLIHDESIDQNIDECQEDVIVNSMVVGKKEDASNVDDMRDKNFSVPAVDATPAISNKIPVSGTDKKFKLLDKLNCFNCNRAKLCLICTRNYISTFSIQMELVTCILAFMNLIQKRLNVDIGIMKKAGEWM</sequence>
<organism evidence="1 2">
    <name type="scientific">Arachis hypogaea</name>
    <name type="common">Peanut</name>
    <dbReference type="NCBI Taxonomy" id="3818"/>
    <lineage>
        <taxon>Eukaryota</taxon>
        <taxon>Viridiplantae</taxon>
        <taxon>Streptophyta</taxon>
        <taxon>Embryophyta</taxon>
        <taxon>Tracheophyta</taxon>
        <taxon>Spermatophyta</taxon>
        <taxon>Magnoliopsida</taxon>
        <taxon>eudicotyledons</taxon>
        <taxon>Gunneridae</taxon>
        <taxon>Pentapetalae</taxon>
        <taxon>rosids</taxon>
        <taxon>fabids</taxon>
        <taxon>Fabales</taxon>
        <taxon>Fabaceae</taxon>
        <taxon>Papilionoideae</taxon>
        <taxon>50 kb inversion clade</taxon>
        <taxon>dalbergioids sensu lato</taxon>
        <taxon>Dalbergieae</taxon>
        <taxon>Pterocarpus clade</taxon>
        <taxon>Arachis</taxon>
    </lineage>
</organism>
<dbReference type="STRING" id="3818.A0A445AJW4"/>
<dbReference type="SUPFAM" id="SSF52058">
    <property type="entry name" value="L domain-like"/>
    <property type="match status" value="1"/>
</dbReference>
<proteinExistence type="predicted"/>
<dbReference type="Proteomes" id="UP000289738">
    <property type="component" value="Chromosome B02"/>
</dbReference>
<dbReference type="PANTHER" id="PTHR11017">
    <property type="entry name" value="LEUCINE-RICH REPEAT-CONTAINING PROTEIN"/>
    <property type="match status" value="1"/>
</dbReference>
<dbReference type="PANTHER" id="PTHR11017:SF271">
    <property type="entry name" value="DISEASE RESISTANCE PROTEIN (TIR-NBS-LRR CLASS) FAMILY"/>
    <property type="match status" value="1"/>
</dbReference>
<dbReference type="AlphaFoldDB" id="A0A445AJW4"/>
<dbReference type="InterPro" id="IPR044974">
    <property type="entry name" value="Disease_R_plants"/>
</dbReference>
<reference evidence="1 2" key="1">
    <citation type="submission" date="2019-01" db="EMBL/GenBank/DDBJ databases">
        <title>Sequencing of cultivated peanut Arachis hypogaea provides insights into genome evolution and oil improvement.</title>
        <authorList>
            <person name="Chen X."/>
        </authorList>
    </citation>
    <scope>NUCLEOTIDE SEQUENCE [LARGE SCALE GENOMIC DNA]</scope>
    <source>
        <strain evidence="2">cv. Fuhuasheng</strain>
        <tissue evidence="1">Leaves</tissue>
    </source>
</reference>